<dbReference type="Gene3D" id="3.40.1400.10">
    <property type="entry name" value="Sugar-phosphate isomerase, RpiB/LacA/LacB"/>
    <property type="match status" value="1"/>
</dbReference>
<evidence type="ECO:0000256" key="2">
    <source>
        <dbReference type="ARBA" id="ARBA00023235"/>
    </source>
</evidence>
<evidence type="ECO:0000313" key="3">
    <source>
        <dbReference type="EMBL" id="AYV55754.1"/>
    </source>
</evidence>
<dbReference type="NCBIfam" id="TIGR01120">
    <property type="entry name" value="rpiB"/>
    <property type="match status" value="1"/>
</dbReference>
<dbReference type="SUPFAM" id="SSF89623">
    <property type="entry name" value="Ribose/Galactose isomerase RpiB/AlsB"/>
    <property type="match status" value="1"/>
</dbReference>
<keyword evidence="2 3" id="KW-0413">Isomerase</keyword>
<dbReference type="GO" id="GO:0009052">
    <property type="term" value="P:pentose-phosphate shunt, non-oxidative branch"/>
    <property type="evidence" value="ECO:0007669"/>
    <property type="project" value="TreeGrafter"/>
</dbReference>
<protein>
    <submittedName>
        <fullName evidence="3">Ribose 5-phosphate isomerase B</fullName>
        <ecNumber evidence="3">5.3.1.6</ecNumber>
    </submittedName>
</protein>
<organism evidence="3 4">
    <name type="scientific">Leptospira kmetyi</name>
    <dbReference type="NCBI Taxonomy" id="408139"/>
    <lineage>
        <taxon>Bacteria</taxon>
        <taxon>Pseudomonadati</taxon>
        <taxon>Spirochaetota</taxon>
        <taxon>Spirochaetia</taxon>
        <taxon>Leptospirales</taxon>
        <taxon>Leptospiraceae</taxon>
        <taxon>Leptospira</taxon>
    </lineage>
</organism>
<dbReference type="GO" id="GO:0019316">
    <property type="term" value="P:D-allose catabolic process"/>
    <property type="evidence" value="ECO:0007669"/>
    <property type="project" value="TreeGrafter"/>
</dbReference>
<proteinExistence type="inferred from homology"/>
<dbReference type="NCBIfam" id="TIGR00689">
    <property type="entry name" value="rpiB_lacA_lacB"/>
    <property type="match status" value="1"/>
</dbReference>
<dbReference type="PANTHER" id="PTHR30345:SF0">
    <property type="entry name" value="DNA DAMAGE-REPAIR_TOLERATION PROTEIN DRT102"/>
    <property type="match status" value="1"/>
</dbReference>
<dbReference type="InterPro" id="IPR036569">
    <property type="entry name" value="RpiB_LacA_LacB_sf"/>
</dbReference>
<dbReference type="EMBL" id="CP033614">
    <property type="protein sequence ID" value="AYV55754.1"/>
    <property type="molecule type" value="Genomic_DNA"/>
</dbReference>
<dbReference type="KEGG" id="lkm:EFP84_09690"/>
<comment type="similarity">
    <text evidence="1">Belongs to the LacAB/RpiB family.</text>
</comment>
<name>A0A2M9XNX8_9LEPT</name>
<dbReference type="Pfam" id="PF02502">
    <property type="entry name" value="LacAB_rpiB"/>
    <property type="match status" value="1"/>
</dbReference>
<sequence length="145" mass="15829">MKKIGIASDHGGFELKEFLRNSFAGELEIVDYGTKDETSVDYPIVISEACKKVLSNEVEGLIALCGTGIGASIAANRLHGIRAALCHDQLTAEMSRRHNNANVLVLGGRILGKELALNIVRTWLNTAFEGGRHERRVNQLETLNS</sequence>
<accession>A0A2M9XNX8</accession>
<dbReference type="OrthoDB" id="1778624at2"/>
<dbReference type="EC" id="5.3.1.6" evidence="3"/>
<reference evidence="3 4" key="1">
    <citation type="submission" date="2018-11" db="EMBL/GenBank/DDBJ databases">
        <title>Complete genome sequence of Leptospira kmetyi isolate LS 001/16 from soil sample associated with a leptospirosis patient in Kelantan.</title>
        <authorList>
            <person name="Muhammad Yusoff F."/>
            <person name="Muhammad Yusoff S."/>
            <person name="Ahmad M.N."/>
            <person name="Yusof N.Y."/>
            <person name="Aziah I."/>
        </authorList>
    </citation>
    <scope>NUCLEOTIDE SEQUENCE [LARGE SCALE GENOMIC DNA]</scope>
    <source>
        <strain evidence="3 4">LS 001/16</strain>
    </source>
</reference>
<dbReference type="GO" id="GO:0004751">
    <property type="term" value="F:ribose-5-phosphate isomerase activity"/>
    <property type="evidence" value="ECO:0007669"/>
    <property type="project" value="UniProtKB-EC"/>
</dbReference>
<gene>
    <name evidence="3" type="primary">rpiB</name>
    <name evidence="3" type="ORF">EFP84_09690</name>
</gene>
<dbReference type="InterPro" id="IPR004785">
    <property type="entry name" value="RpiB"/>
</dbReference>
<dbReference type="NCBIfam" id="NF004051">
    <property type="entry name" value="PRK05571.1"/>
    <property type="match status" value="1"/>
</dbReference>
<evidence type="ECO:0000313" key="4">
    <source>
        <dbReference type="Proteomes" id="UP000276407"/>
    </source>
</evidence>
<dbReference type="PANTHER" id="PTHR30345">
    <property type="entry name" value="RIBOSE-5-PHOSPHATE ISOMERASE B"/>
    <property type="match status" value="1"/>
</dbReference>
<dbReference type="Proteomes" id="UP000276407">
    <property type="component" value="Chromosome 1"/>
</dbReference>
<dbReference type="InterPro" id="IPR003500">
    <property type="entry name" value="RpiB_LacA_LacB"/>
</dbReference>
<dbReference type="PIRSF" id="PIRSF005384">
    <property type="entry name" value="RpiB_LacA_B"/>
    <property type="match status" value="1"/>
</dbReference>
<evidence type="ECO:0000256" key="1">
    <source>
        <dbReference type="ARBA" id="ARBA00008754"/>
    </source>
</evidence>
<dbReference type="RefSeq" id="WP_010573364.1">
    <property type="nucleotide sequence ID" value="NZ_CP033614.1"/>
</dbReference>
<dbReference type="AlphaFoldDB" id="A0A2M9XNX8"/>